<name>A0A166GHM8_9AGAM</name>
<keyword evidence="2" id="KW-1185">Reference proteome</keyword>
<dbReference type="Proteomes" id="UP000076532">
    <property type="component" value="Unassembled WGS sequence"/>
</dbReference>
<organism evidence="1 2">
    <name type="scientific">Athelia psychrophila</name>
    <dbReference type="NCBI Taxonomy" id="1759441"/>
    <lineage>
        <taxon>Eukaryota</taxon>
        <taxon>Fungi</taxon>
        <taxon>Dikarya</taxon>
        <taxon>Basidiomycota</taxon>
        <taxon>Agaricomycotina</taxon>
        <taxon>Agaricomycetes</taxon>
        <taxon>Agaricomycetidae</taxon>
        <taxon>Atheliales</taxon>
        <taxon>Atheliaceae</taxon>
        <taxon>Athelia</taxon>
    </lineage>
</organism>
<reference evidence="1 2" key="1">
    <citation type="journal article" date="2016" name="Mol. Biol. Evol.">
        <title>Comparative Genomics of Early-Diverging Mushroom-Forming Fungi Provides Insights into the Origins of Lignocellulose Decay Capabilities.</title>
        <authorList>
            <person name="Nagy L.G."/>
            <person name="Riley R."/>
            <person name="Tritt A."/>
            <person name="Adam C."/>
            <person name="Daum C."/>
            <person name="Floudas D."/>
            <person name="Sun H."/>
            <person name="Yadav J.S."/>
            <person name="Pangilinan J."/>
            <person name="Larsson K.H."/>
            <person name="Matsuura K."/>
            <person name="Barry K."/>
            <person name="Labutti K."/>
            <person name="Kuo R."/>
            <person name="Ohm R.A."/>
            <person name="Bhattacharya S.S."/>
            <person name="Shirouzu T."/>
            <person name="Yoshinaga Y."/>
            <person name="Martin F.M."/>
            <person name="Grigoriev I.V."/>
            <person name="Hibbett D.S."/>
        </authorList>
    </citation>
    <scope>NUCLEOTIDE SEQUENCE [LARGE SCALE GENOMIC DNA]</scope>
    <source>
        <strain evidence="1 2">CBS 109695</strain>
    </source>
</reference>
<dbReference type="AlphaFoldDB" id="A0A166GHM8"/>
<accession>A0A166GHM8</accession>
<evidence type="ECO:0000313" key="1">
    <source>
        <dbReference type="EMBL" id="KZP17844.1"/>
    </source>
</evidence>
<gene>
    <name evidence="1" type="ORF">FIBSPDRAFT_864473</name>
</gene>
<proteinExistence type="predicted"/>
<feature type="non-terminal residue" evidence="1">
    <location>
        <position position="93"/>
    </location>
</feature>
<sequence>MRLTCLTTVHRITHLITQQRELILTQDFVGRLIVPVPFSFSWRMFDRSYKTVPLPLAAHEIAHRDGASKLVGYALAYFNLSPGEENESLAIPQ</sequence>
<dbReference type="EMBL" id="KV417578">
    <property type="protein sequence ID" value="KZP17844.1"/>
    <property type="molecule type" value="Genomic_DNA"/>
</dbReference>
<evidence type="ECO:0000313" key="2">
    <source>
        <dbReference type="Proteomes" id="UP000076532"/>
    </source>
</evidence>
<protein>
    <submittedName>
        <fullName evidence="1">Uncharacterized protein</fullName>
    </submittedName>
</protein>